<dbReference type="GO" id="GO:0043041">
    <property type="term" value="P:amino acid activation for nonribosomal peptide biosynthetic process"/>
    <property type="evidence" value="ECO:0007669"/>
    <property type="project" value="TreeGrafter"/>
</dbReference>
<evidence type="ECO:0000256" key="5">
    <source>
        <dbReference type="ARBA" id="ARBA00022598"/>
    </source>
</evidence>
<dbReference type="GO" id="GO:0044550">
    <property type="term" value="P:secondary metabolite biosynthetic process"/>
    <property type="evidence" value="ECO:0007669"/>
    <property type="project" value="UniProtKB-ARBA"/>
</dbReference>
<dbReference type="RefSeq" id="WP_137028451.1">
    <property type="nucleotide sequence ID" value="NZ_SZNK01000001.1"/>
</dbReference>
<evidence type="ECO:0000259" key="9">
    <source>
        <dbReference type="PROSITE" id="PS50075"/>
    </source>
</evidence>
<keyword evidence="7" id="KW-0045">Antibiotic biosynthesis</keyword>
<dbReference type="Gene3D" id="2.30.38.10">
    <property type="entry name" value="Luciferase, Domain 3"/>
    <property type="match status" value="1"/>
</dbReference>
<dbReference type="InterPro" id="IPR036736">
    <property type="entry name" value="ACP-like_sf"/>
</dbReference>
<dbReference type="PROSITE" id="PS00012">
    <property type="entry name" value="PHOSPHOPANTETHEINE"/>
    <property type="match status" value="1"/>
</dbReference>
<dbReference type="Pfam" id="PF00668">
    <property type="entry name" value="Condensation"/>
    <property type="match status" value="1"/>
</dbReference>
<keyword evidence="4" id="KW-0597">Phosphoprotein</keyword>
<dbReference type="SUPFAM" id="SSF56801">
    <property type="entry name" value="Acetyl-CoA synthetase-like"/>
    <property type="match status" value="1"/>
</dbReference>
<evidence type="ECO:0000256" key="7">
    <source>
        <dbReference type="ARBA" id="ARBA00023194"/>
    </source>
</evidence>
<comment type="caution">
    <text evidence="10">The sequence shown here is derived from an EMBL/GenBank/DDBJ whole genome shotgun (WGS) entry which is preliminary data.</text>
</comment>
<dbReference type="Pfam" id="PF13193">
    <property type="entry name" value="AMP-binding_C"/>
    <property type="match status" value="1"/>
</dbReference>
<evidence type="ECO:0000313" key="11">
    <source>
        <dbReference type="Proteomes" id="UP000307841"/>
    </source>
</evidence>
<keyword evidence="8" id="KW-0511">Multifunctional enzyme</keyword>
<gene>
    <name evidence="10" type="ORF">E8L90_06155</name>
</gene>
<dbReference type="InterPro" id="IPR010071">
    <property type="entry name" value="AA_adenyl_dom"/>
</dbReference>
<dbReference type="Gene3D" id="3.30.300.30">
    <property type="match status" value="1"/>
</dbReference>
<dbReference type="FunFam" id="3.40.50.12780:FF:000012">
    <property type="entry name" value="Non-ribosomal peptide synthetase"/>
    <property type="match status" value="1"/>
</dbReference>
<dbReference type="GO" id="GO:0031177">
    <property type="term" value="F:phosphopantetheine binding"/>
    <property type="evidence" value="ECO:0007669"/>
    <property type="project" value="TreeGrafter"/>
</dbReference>
<dbReference type="FunFam" id="2.30.38.10:FF:000001">
    <property type="entry name" value="Non-ribosomal peptide synthetase PvdI"/>
    <property type="match status" value="1"/>
</dbReference>
<dbReference type="InterPro" id="IPR009081">
    <property type="entry name" value="PP-bd_ACP"/>
</dbReference>
<accession>A0A4U2Y5Q0</accession>
<dbReference type="Gene3D" id="3.40.50.980">
    <property type="match status" value="2"/>
</dbReference>
<dbReference type="InterPro" id="IPR001242">
    <property type="entry name" value="Condensation_dom"/>
</dbReference>
<dbReference type="InterPro" id="IPR020845">
    <property type="entry name" value="AMP-binding_CS"/>
</dbReference>
<dbReference type="InterPro" id="IPR045851">
    <property type="entry name" value="AMP-bd_C_sf"/>
</dbReference>
<evidence type="ECO:0000256" key="2">
    <source>
        <dbReference type="ARBA" id="ARBA00006432"/>
    </source>
</evidence>
<proteinExistence type="inferred from homology"/>
<evidence type="ECO:0000256" key="1">
    <source>
        <dbReference type="ARBA" id="ARBA00001957"/>
    </source>
</evidence>
<keyword evidence="3" id="KW-0596">Phosphopantetheine</keyword>
<dbReference type="PROSITE" id="PS50075">
    <property type="entry name" value="CARRIER"/>
    <property type="match status" value="1"/>
</dbReference>
<dbReference type="Pfam" id="PF00550">
    <property type="entry name" value="PP-binding"/>
    <property type="match status" value="1"/>
</dbReference>
<evidence type="ECO:0000256" key="3">
    <source>
        <dbReference type="ARBA" id="ARBA00022450"/>
    </source>
</evidence>
<evidence type="ECO:0000256" key="8">
    <source>
        <dbReference type="ARBA" id="ARBA00023268"/>
    </source>
</evidence>
<dbReference type="PROSITE" id="PS00455">
    <property type="entry name" value="AMP_BINDING"/>
    <property type="match status" value="1"/>
</dbReference>
<dbReference type="Gene3D" id="1.10.1200.10">
    <property type="entry name" value="ACP-like"/>
    <property type="match status" value="1"/>
</dbReference>
<comment type="cofactor">
    <cofactor evidence="1">
        <name>pantetheine 4'-phosphate</name>
        <dbReference type="ChEBI" id="CHEBI:47942"/>
    </cofactor>
</comment>
<dbReference type="EMBL" id="SZNK01000001">
    <property type="protein sequence ID" value="TKI55072.1"/>
    <property type="molecule type" value="Genomic_DNA"/>
</dbReference>
<dbReference type="InterPro" id="IPR000873">
    <property type="entry name" value="AMP-dep_synth/lig_dom"/>
</dbReference>
<dbReference type="AlphaFoldDB" id="A0A4U2Y5Q0"/>
<dbReference type="GO" id="GO:0016874">
    <property type="term" value="F:ligase activity"/>
    <property type="evidence" value="ECO:0007669"/>
    <property type="project" value="UniProtKB-KW"/>
</dbReference>
<keyword evidence="5" id="KW-0436">Ligase</keyword>
<dbReference type="Gene3D" id="3.30.559.30">
    <property type="entry name" value="Nonribosomal peptide synthetase, condensation domain"/>
    <property type="match status" value="2"/>
</dbReference>
<dbReference type="FunFam" id="3.40.50.980:FF:000001">
    <property type="entry name" value="Non-ribosomal peptide synthetase"/>
    <property type="match status" value="1"/>
</dbReference>
<keyword evidence="6" id="KW-0677">Repeat</keyword>
<dbReference type="Proteomes" id="UP000307841">
    <property type="component" value="Unassembled WGS sequence"/>
</dbReference>
<dbReference type="NCBIfam" id="TIGR01733">
    <property type="entry name" value="AA-adenyl-dom"/>
    <property type="match status" value="1"/>
</dbReference>
<dbReference type="PANTHER" id="PTHR45527">
    <property type="entry name" value="NONRIBOSOMAL PEPTIDE SYNTHETASE"/>
    <property type="match status" value="1"/>
</dbReference>
<evidence type="ECO:0000256" key="4">
    <source>
        <dbReference type="ARBA" id="ARBA00022553"/>
    </source>
</evidence>
<keyword evidence="11" id="KW-1185">Reference proteome</keyword>
<evidence type="ECO:0000256" key="6">
    <source>
        <dbReference type="ARBA" id="ARBA00022737"/>
    </source>
</evidence>
<organism evidence="10 11">
    <name type="scientific">Brevibacillus antibioticus</name>
    <dbReference type="NCBI Taxonomy" id="2570228"/>
    <lineage>
        <taxon>Bacteria</taxon>
        <taxon>Bacillati</taxon>
        <taxon>Bacillota</taxon>
        <taxon>Bacilli</taxon>
        <taxon>Bacillales</taxon>
        <taxon>Paenibacillaceae</taxon>
        <taxon>Brevibacillus</taxon>
    </lineage>
</organism>
<dbReference type="FunFam" id="3.30.300.30:FF:000010">
    <property type="entry name" value="Enterobactin synthetase component F"/>
    <property type="match status" value="1"/>
</dbReference>
<dbReference type="OrthoDB" id="9765680at2"/>
<comment type="similarity">
    <text evidence="2">Belongs to the ATP-dependent AMP-binding enzyme family.</text>
</comment>
<dbReference type="CDD" id="cd05930">
    <property type="entry name" value="A_NRPS"/>
    <property type="match status" value="1"/>
</dbReference>
<dbReference type="InterPro" id="IPR025110">
    <property type="entry name" value="AMP-bd_C"/>
</dbReference>
<dbReference type="SUPFAM" id="SSF47336">
    <property type="entry name" value="ACP-like"/>
    <property type="match status" value="1"/>
</dbReference>
<dbReference type="SUPFAM" id="SSF52777">
    <property type="entry name" value="CoA-dependent acyltransferases"/>
    <property type="match status" value="2"/>
</dbReference>
<evidence type="ECO:0000313" key="10">
    <source>
        <dbReference type="EMBL" id="TKI55072.1"/>
    </source>
</evidence>
<reference evidence="10 11" key="1">
    <citation type="submission" date="2019-04" db="EMBL/GenBank/DDBJ databases">
        <title>Whole genome sequencing of Brevibacillus sp. TGS2-1.</title>
        <authorList>
            <person name="Choi A."/>
        </authorList>
    </citation>
    <scope>NUCLEOTIDE SEQUENCE [LARGE SCALE GENOMIC DNA]</scope>
    <source>
        <strain evidence="10 11">TGS2-1</strain>
    </source>
</reference>
<dbReference type="GO" id="GO:0005737">
    <property type="term" value="C:cytoplasm"/>
    <property type="evidence" value="ECO:0007669"/>
    <property type="project" value="TreeGrafter"/>
</dbReference>
<dbReference type="PANTHER" id="PTHR45527:SF1">
    <property type="entry name" value="FATTY ACID SYNTHASE"/>
    <property type="match status" value="1"/>
</dbReference>
<dbReference type="GO" id="GO:0017000">
    <property type="term" value="P:antibiotic biosynthetic process"/>
    <property type="evidence" value="ECO:0007669"/>
    <property type="project" value="UniProtKB-KW"/>
</dbReference>
<name>A0A4U2Y5Q0_9BACL</name>
<dbReference type="Pfam" id="PF00501">
    <property type="entry name" value="AMP-binding"/>
    <property type="match status" value="1"/>
</dbReference>
<protein>
    <submittedName>
        <fullName evidence="10">Amino acid adenylation domain-containing protein</fullName>
    </submittedName>
</protein>
<dbReference type="InterPro" id="IPR006162">
    <property type="entry name" value="Ppantetheine_attach_site"/>
</dbReference>
<feature type="domain" description="Carrier" evidence="9">
    <location>
        <begin position="768"/>
        <end position="845"/>
    </location>
</feature>
<sequence>MTSLDMQLLLSEQKYANQEKYWLQKVSGMNFTGYGGVFRSAQTDPYQYGQAEITITGELWEKVLHLGNHSSLSLYFVLLTSLKALIFRYSGNEDSIVAAPVFKQKRTSDTLNDLLILRDVITGDMSFRELLLQIRATALQAVEHQDYPYERILELVRQAEGQAPEEYAIPFVCRLKDLHDEFPVNIARHALTFSFERRGEDELKGTITYNAMRFDAEVIKRYASHFVNTLTYAVSNITAQLNEIPLASQEEWALLDEYNQTESSYVSEKMIHQLFEEQVEKTPNATALVFGEATLTYLQLNERANRLAHKLIASGVTRERIVGIMIPRSMEMIVGMLAILKAGGAYLPIDPEYPSERIDYFLHDSGVNLLLTRPELSKNLHKDVKVIDPFDEHVEQPKHNPACTGSSANLAYVIYTSGSTGQPKGVMIEHRSVVNFFHGMRKSIDFSAGMTILALTTYCFDISVLELLLPLSCGLRVVIADAAQSLKPDLLAERIRQERVDLLQMTPSRMQLLLHSESARTCLSDVVTIMLGGEPVSAALVKQLSALSNARLFNMYGPTETTIWSTVQPLSPDRPVTIGKPIANTQVHVIDTHMNRQPIGVAGELCIVGDGLARGYLHRADLTAERFIANPFRPGQIMYRTGDLVRLLDNGELEHLGRVDDQVKIRGYRIELGEIEHQLIANDSVQEAVVLAKESEEGNKFMCAYLVADQAITPQQIREYLLTKLPEYMIPSYFVKVDAMPLTPNGKINRKQLLTIDHERDLEPNYTEPENQVEQKLVSIWSEVLNIDPKKIGIHNSFFDLGGNSMLFVQMLAMVEIEYPGKILATDLFMNPTIKQIARVIVNQEVTIQANVTLKRNPLPSEFFSHGQHEGEALSYSASLQGRELARLKGVTKNRGVEQEDVLLAAYYYLFSEVMSKADITLYTMLGQTDSLQQFTLIFDEIESIEELVQWVHQRSERAPQQEFPIKAIHDVSQEEDRYSVALLMYKKSLLLANVNLLQHFDIFLEINEHHDRTDVTFEYNGSRMNQMAMQQLVKGYLMIIQLLVDELEKAGTSPEKG</sequence>